<name>A0AAW0GS64_9APHY</name>
<evidence type="ECO:0000313" key="3">
    <source>
        <dbReference type="EMBL" id="KAK7696366.1"/>
    </source>
</evidence>
<feature type="transmembrane region" description="Helical" evidence="1">
    <location>
        <begin position="202"/>
        <end position="222"/>
    </location>
</feature>
<keyword evidence="1" id="KW-0472">Membrane</keyword>
<accession>A0AAW0GS64</accession>
<gene>
    <name evidence="3" type="ORF">QCA50_001020</name>
</gene>
<comment type="caution">
    <text evidence="3">The sequence shown here is derived from an EMBL/GenBank/DDBJ whole genome shotgun (WGS) entry which is preliminary data.</text>
</comment>
<evidence type="ECO:0000259" key="2">
    <source>
        <dbReference type="Pfam" id="PF20153"/>
    </source>
</evidence>
<feature type="domain" description="DUF6535" evidence="2">
    <location>
        <begin position="50"/>
        <end position="229"/>
    </location>
</feature>
<reference evidence="3 4" key="1">
    <citation type="submission" date="2022-09" db="EMBL/GenBank/DDBJ databases">
        <authorList>
            <person name="Palmer J.M."/>
        </authorList>
    </citation>
    <scope>NUCLEOTIDE SEQUENCE [LARGE SCALE GENOMIC DNA]</scope>
    <source>
        <strain evidence="3 4">DSM 7382</strain>
    </source>
</reference>
<keyword evidence="1" id="KW-0812">Transmembrane</keyword>
<dbReference type="Proteomes" id="UP001385951">
    <property type="component" value="Unassembled WGS sequence"/>
</dbReference>
<dbReference type="InterPro" id="IPR045338">
    <property type="entry name" value="DUF6535"/>
</dbReference>
<dbReference type="Pfam" id="PF20153">
    <property type="entry name" value="DUF6535"/>
    <property type="match status" value="1"/>
</dbReference>
<feature type="transmembrane region" description="Helical" evidence="1">
    <location>
        <begin position="149"/>
        <end position="168"/>
    </location>
</feature>
<protein>
    <recommendedName>
        <fullName evidence="2">DUF6535 domain-containing protein</fullName>
    </recommendedName>
</protein>
<sequence length="638" mass="71660">MPSDPDYTGTNGLDLDEDFANSQLLTSNAKQPTIRARIPDDTPYRVDKGWARLSNMVREYDEAKIRDVKEDIDTLLVFAGLFSAVLTAFIIETYQKLQEDSGDTSTQVLIQISAQLASLAAVGMTINSTAPSYTPPTFSPLPSFVRINTLWSCSLVISLITASCGILVKQWLHEYMTQDTQAPLPGLRIRFFRNEGLVKWRVFEFAAALPLLLQIALLLFFIGLSEFLRQLNPIVGWVTTGTILAWLIVFIFTTLTPMLSSQCPYKTPLLKRPLKYLRAVINAAKEVIVNSSRFALFIPGFVLWPFPSSHVEEPFEKLGDIWDTLKNWKSSPLPEELEVRQATDSDLAIIFSSESLFLDEQLKETIGECSDIIQLSTIGEYCKEALGPDGTPQTANVDSWRVTLGPEAEERVKEVVGTMLVYKSRKPGAEAGWPDVLRSIITDGQVGPWWKQLPILFAQLIQADVQWGAGPVFLMLYSSATQISFGRSLMYELCSSGTKGDMVDNLLSITRLVGEHLDLWPRSSGSTSANSHLRELIIKYGIQKDLYTFTYTFSVLLLLASPKAIKARKEEVRQLTSEILDVLARETDPLRDATWATYWLLDYAVDALREIGNRHTLWADEDLITKLEDIRDILLRPL</sequence>
<dbReference type="EMBL" id="JASBNA010000001">
    <property type="protein sequence ID" value="KAK7696366.1"/>
    <property type="molecule type" value="Genomic_DNA"/>
</dbReference>
<proteinExistence type="predicted"/>
<evidence type="ECO:0000256" key="1">
    <source>
        <dbReference type="SAM" id="Phobius"/>
    </source>
</evidence>
<keyword evidence="1" id="KW-1133">Transmembrane helix</keyword>
<keyword evidence="4" id="KW-1185">Reference proteome</keyword>
<feature type="transmembrane region" description="Helical" evidence="1">
    <location>
        <begin position="234"/>
        <end position="256"/>
    </location>
</feature>
<dbReference type="AlphaFoldDB" id="A0AAW0GS64"/>
<organism evidence="3 4">
    <name type="scientific">Cerrena zonata</name>
    <dbReference type="NCBI Taxonomy" id="2478898"/>
    <lineage>
        <taxon>Eukaryota</taxon>
        <taxon>Fungi</taxon>
        <taxon>Dikarya</taxon>
        <taxon>Basidiomycota</taxon>
        <taxon>Agaricomycotina</taxon>
        <taxon>Agaricomycetes</taxon>
        <taxon>Polyporales</taxon>
        <taxon>Cerrenaceae</taxon>
        <taxon>Cerrena</taxon>
    </lineage>
</organism>
<feature type="transmembrane region" description="Helical" evidence="1">
    <location>
        <begin position="74"/>
        <end position="91"/>
    </location>
</feature>
<evidence type="ECO:0000313" key="4">
    <source>
        <dbReference type="Proteomes" id="UP001385951"/>
    </source>
</evidence>